<comment type="caution">
    <text evidence="2">The sequence shown here is derived from an EMBL/GenBank/DDBJ whole genome shotgun (WGS) entry which is preliminary data.</text>
</comment>
<feature type="region of interest" description="Disordered" evidence="1">
    <location>
        <begin position="1"/>
        <end position="24"/>
    </location>
</feature>
<evidence type="ECO:0000256" key="1">
    <source>
        <dbReference type="SAM" id="MobiDB-lite"/>
    </source>
</evidence>
<reference evidence="2 3" key="1">
    <citation type="submission" date="2015-03" db="EMBL/GenBank/DDBJ databases">
        <title>Genome sequencing of Methylobacterium tarhaniae DSM 25844.</title>
        <authorList>
            <person name="Chaudhry V."/>
            <person name="Patil P.B."/>
        </authorList>
    </citation>
    <scope>NUCLEOTIDE SEQUENCE [LARGE SCALE GENOMIC DNA]</scope>
    <source>
        <strain evidence="2 3">DSM 25844</strain>
    </source>
</reference>
<evidence type="ECO:0000313" key="3">
    <source>
        <dbReference type="Proteomes" id="UP000036449"/>
    </source>
</evidence>
<dbReference type="PATRIC" id="fig|1187852.3.peg.1799"/>
<dbReference type="AlphaFoldDB" id="A0A0J6SK38"/>
<name>A0A0J6SK38_9HYPH</name>
<keyword evidence="3" id="KW-1185">Reference proteome</keyword>
<accession>A0A0J6SK38</accession>
<feature type="compositionally biased region" description="Basic and acidic residues" evidence="1">
    <location>
        <begin position="54"/>
        <end position="64"/>
    </location>
</feature>
<dbReference type="EMBL" id="LABZ01000160">
    <property type="protein sequence ID" value="KMO35630.1"/>
    <property type="molecule type" value="Genomic_DNA"/>
</dbReference>
<proteinExistence type="predicted"/>
<feature type="region of interest" description="Disordered" evidence="1">
    <location>
        <begin position="54"/>
        <end position="82"/>
    </location>
</feature>
<evidence type="ECO:0000313" key="2">
    <source>
        <dbReference type="EMBL" id="KMO35630.1"/>
    </source>
</evidence>
<gene>
    <name evidence="2" type="ORF">VQ03_21505</name>
</gene>
<sequence length="181" mass="18988">MAQVVLQGAPVADPGGEDRLEEPVHAPSVALGAVERGVGVVEQGLAVLRVGRAERDADAGRQDRPAAGPGVPLADHPQDLLGDPAGLGLVDLRQEDRELVAAQARHHLPRPQHRRDPARQGLQQAVAHGVAVEVVDVLEPVEVEAHHRHPPPGGLRQRDLLVQAGAEGRPVRQAGQGVVVG</sequence>
<organism evidence="2 3">
    <name type="scientific">Methylobacterium tarhaniae</name>
    <dbReference type="NCBI Taxonomy" id="1187852"/>
    <lineage>
        <taxon>Bacteria</taxon>
        <taxon>Pseudomonadati</taxon>
        <taxon>Pseudomonadota</taxon>
        <taxon>Alphaproteobacteria</taxon>
        <taxon>Hyphomicrobiales</taxon>
        <taxon>Methylobacteriaceae</taxon>
        <taxon>Methylobacterium</taxon>
    </lineage>
</organism>
<protein>
    <submittedName>
        <fullName evidence="2">Uncharacterized protein</fullName>
    </submittedName>
</protein>
<dbReference type="Proteomes" id="UP000036449">
    <property type="component" value="Unassembled WGS sequence"/>
</dbReference>